<keyword evidence="1 2" id="KW-0378">Hydrolase</keyword>
<name>A0AAU7JYW9_9MICO</name>
<dbReference type="PANTHER" id="PTHR34876">
    <property type="match status" value="1"/>
</dbReference>
<dbReference type="SUPFAM" id="SSF51989">
    <property type="entry name" value="Glycosyl hydrolases family 6, cellulases"/>
    <property type="match status" value="1"/>
</dbReference>
<keyword evidence="1" id="KW-0119">Carbohydrate metabolism</keyword>
<evidence type="ECO:0000256" key="1">
    <source>
        <dbReference type="RuleBase" id="RU361186"/>
    </source>
</evidence>
<dbReference type="GO" id="GO:0030245">
    <property type="term" value="P:cellulose catabolic process"/>
    <property type="evidence" value="ECO:0007669"/>
    <property type="project" value="UniProtKB-KW"/>
</dbReference>
<accession>A0AAU7JYW9</accession>
<proteinExistence type="inferred from homology"/>
<dbReference type="InterPro" id="IPR016288">
    <property type="entry name" value="Beta_cellobiohydrolase"/>
</dbReference>
<evidence type="ECO:0000313" key="2">
    <source>
        <dbReference type="EMBL" id="XBO45643.1"/>
    </source>
</evidence>
<sequence>MAWPPYAAATGTNKTLLGKIALRPKAVWFGAWIPNKDIAARTRSYISNAQAGNPEALVQIAVFRMVPWEGEACKRLPTAAEQASYKQWTDLMAGAIGSAHTAIILQPDGPFALCAPGKSLVPSSLIKYSAKKFSSLPHTSVYIDAGSSDWPAPGQGGVPTALKIVLPAGIEYARGIALNSTHYSSTDSEIKRSAAIVQALAARGIRNKHVVINTSSSGHPFAFGSYTGPDPDNAWVCRSATDTSTCVKLGIPPTPNVAHTVWHLSASTSNLARTYVDGYLWFGRPWLYRQASPFDMNRALQLARTSPY</sequence>
<dbReference type="GO" id="GO:0004553">
    <property type="term" value="F:hydrolase activity, hydrolyzing O-glycosyl compounds"/>
    <property type="evidence" value="ECO:0007669"/>
    <property type="project" value="InterPro"/>
</dbReference>
<dbReference type="RefSeq" id="WP_406833146.1">
    <property type="nucleotide sequence ID" value="NZ_CP157483.1"/>
</dbReference>
<protein>
    <recommendedName>
        <fullName evidence="1">Glucanase</fullName>
        <ecNumber evidence="1">3.2.1.-</ecNumber>
    </recommendedName>
</protein>
<dbReference type="InterPro" id="IPR036434">
    <property type="entry name" value="Beta_cellobiohydrolase_sf"/>
</dbReference>
<reference evidence="2" key="1">
    <citation type="submission" date="2024-05" db="EMBL/GenBank/DDBJ databases">
        <authorList>
            <person name="Kim S."/>
            <person name="Heo J."/>
            <person name="Choi H."/>
            <person name="Choi Y."/>
            <person name="Kwon S.-W."/>
            <person name="Kim Y."/>
        </authorList>
    </citation>
    <scope>NUCLEOTIDE SEQUENCE</scope>
    <source>
        <strain evidence="2">KACC 23699</strain>
    </source>
</reference>
<gene>
    <name evidence="2" type="ORF">ABEG17_06455</name>
</gene>
<comment type="similarity">
    <text evidence="1">Belongs to the glycosyl hydrolase family 6.</text>
</comment>
<dbReference type="PANTHER" id="PTHR34876:SF4">
    <property type="entry name" value="1,4-BETA-D-GLUCAN CELLOBIOHYDROLASE C-RELATED"/>
    <property type="match status" value="1"/>
</dbReference>
<keyword evidence="1" id="KW-0624">Polysaccharide degradation</keyword>
<dbReference type="PRINTS" id="PR00733">
    <property type="entry name" value="GLHYDRLASE6"/>
</dbReference>
<keyword evidence="1" id="KW-0326">Glycosidase</keyword>
<dbReference type="Pfam" id="PF01341">
    <property type="entry name" value="Glyco_hydro_6"/>
    <property type="match status" value="1"/>
</dbReference>
<dbReference type="AlphaFoldDB" id="A0AAU7JYW9"/>
<keyword evidence="1" id="KW-0136">Cellulose degradation</keyword>
<dbReference type="Gene3D" id="3.20.20.40">
    <property type="entry name" value="1, 4-beta cellobiohydrolase"/>
    <property type="match status" value="1"/>
</dbReference>
<organism evidence="2">
    <name type="scientific">Pedococcus sp. KACC 23699</name>
    <dbReference type="NCBI Taxonomy" id="3149228"/>
    <lineage>
        <taxon>Bacteria</taxon>
        <taxon>Bacillati</taxon>
        <taxon>Actinomycetota</taxon>
        <taxon>Actinomycetes</taxon>
        <taxon>Micrococcales</taxon>
        <taxon>Intrasporangiaceae</taxon>
        <taxon>Pedococcus</taxon>
    </lineage>
</organism>
<dbReference type="EMBL" id="CP157483">
    <property type="protein sequence ID" value="XBO45643.1"/>
    <property type="molecule type" value="Genomic_DNA"/>
</dbReference>
<dbReference type="EC" id="3.2.1.-" evidence="1"/>